<reference evidence="4 5" key="1">
    <citation type="submission" date="2016-10" db="EMBL/GenBank/DDBJ databases">
        <authorList>
            <person name="de Groot N.N."/>
        </authorList>
    </citation>
    <scope>NUCLEOTIDE SEQUENCE [LARGE SCALE GENOMIC DNA]</scope>
    <source>
        <strain evidence="4 5">DSM 12130</strain>
    </source>
</reference>
<dbReference type="PANTHER" id="PTHR43861:SF1">
    <property type="entry name" value="TRANS-ACONITATE 2-METHYLTRANSFERASE"/>
    <property type="match status" value="1"/>
</dbReference>
<evidence type="ECO:0000256" key="1">
    <source>
        <dbReference type="ARBA" id="ARBA00022603"/>
    </source>
</evidence>
<dbReference type="SUPFAM" id="SSF53335">
    <property type="entry name" value="S-adenosyl-L-methionine-dependent methyltransferases"/>
    <property type="match status" value="1"/>
</dbReference>
<dbReference type="AlphaFoldDB" id="A0A1H0MQ70"/>
<dbReference type="InterPro" id="IPR029063">
    <property type="entry name" value="SAM-dependent_MTases_sf"/>
</dbReference>
<dbReference type="EMBL" id="FNJI01000006">
    <property type="protein sequence ID" value="SDO82494.1"/>
    <property type="molecule type" value="Genomic_DNA"/>
</dbReference>
<evidence type="ECO:0000259" key="3">
    <source>
        <dbReference type="Pfam" id="PF13649"/>
    </source>
</evidence>
<evidence type="ECO:0000313" key="4">
    <source>
        <dbReference type="EMBL" id="SDO82494.1"/>
    </source>
</evidence>
<evidence type="ECO:0000256" key="2">
    <source>
        <dbReference type="ARBA" id="ARBA00022679"/>
    </source>
</evidence>
<dbReference type="GO" id="GO:0008168">
    <property type="term" value="F:methyltransferase activity"/>
    <property type="evidence" value="ECO:0007669"/>
    <property type="project" value="UniProtKB-KW"/>
</dbReference>
<keyword evidence="2 4" id="KW-0808">Transferase</keyword>
<name>A0A1H0MQ70_9BACT</name>
<dbReference type="PANTHER" id="PTHR43861">
    <property type="entry name" value="TRANS-ACONITATE 2-METHYLTRANSFERASE-RELATED"/>
    <property type="match status" value="1"/>
</dbReference>
<dbReference type="RefSeq" id="WP_092220664.1">
    <property type="nucleotide sequence ID" value="NZ_FNJI01000006.1"/>
</dbReference>
<dbReference type="CDD" id="cd02440">
    <property type="entry name" value="AdoMet_MTases"/>
    <property type="match status" value="1"/>
</dbReference>
<dbReference type="InterPro" id="IPR041698">
    <property type="entry name" value="Methyltransf_25"/>
</dbReference>
<organism evidence="4 5">
    <name type="scientific">Desulforhopalus singaporensis</name>
    <dbReference type="NCBI Taxonomy" id="91360"/>
    <lineage>
        <taxon>Bacteria</taxon>
        <taxon>Pseudomonadati</taxon>
        <taxon>Thermodesulfobacteriota</taxon>
        <taxon>Desulfobulbia</taxon>
        <taxon>Desulfobulbales</taxon>
        <taxon>Desulfocapsaceae</taxon>
        <taxon>Desulforhopalus</taxon>
    </lineage>
</organism>
<sequence length="263" mass="30057">MAKIYSSYDEEPDPVFEPLTDQEYCTFYDLEMGSYTEDGRYYDSILRRDGNFLDLGCGTGRLTTILNSQGRTIIGADNSLQMLKKATSVCPENLFVCMDMTMMTFQGFFDAIIIGYNTLNMLTTEKKVVQCLSGCRDALKMDGTIHLQLYTPTPDFCLSNNKSFQFQLLRQPCGGLVIKEILKQFTADHTVTIEERYRVRPTPNKGKNRELKRIYRVTGFSGKRWQTLFSRCGFTVVNSFGDFNGTIYDPRNCGNFIAQLKRS</sequence>
<dbReference type="STRING" id="91360.SAMN05660330_01140"/>
<accession>A0A1H0MQ70</accession>
<dbReference type="GO" id="GO:0032259">
    <property type="term" value="P:methylation"/>
    <property type="evidence" value="ECO:0007669"/>
    <property type="project" value="UniProtKB-KW"/>
</dbReference>
<proteinExistence type="predicted"/>
<dbReference type="Gene3D" id="3.40.50.150">
    <property type="entry name" value="Vaccinia Virus protein VP39"/>
    <property type="match status" value="1"/>
</dbReference>
<keyword evidence="5" id="KW-1185">Reference proteome</keyword>
<feature type="domain" description="Methyltransferase" evidence="3">
    <location>
        <begin position="53"/>
        <end position="143"/>
    </location>
</feature>
<gene>
    <name evidence="4" type="ORF">SAMN05660330_01140</name>
</gene>
<dbReference type="Proteomes" id="UP000199073">
    <property type="component" value="Unassembled WGS sequence"/>
</dbReference>
<evidence type="ECO:0000313" key="5">
    <source>
        <dbReference type="Proteomes" id="UP000199073"/>
    </source>
</evidence>
<keyword evidence="1 4" id="KW-0489">Methyltransferase</keyword>
<dbReference type="Gene3D" id="2.20.25.110">
    <property type="entry name" value="S-adenosyl-L-methionine-dependent methyltransferases"/>
    <property type="match status" value="1"/>
</dbReference>
<dbReference type="OrthoDB" id="5298787at2"/>
<protein>
    <submittedName>
        <fullName evidence="4">Methyltransferase domain-containing protein</fullName>
    </submittedName>
</protein>
<dbReference type="Pfam" id="PF13649">
    <property type="entry name" value="Methyltransf_25"/>
    <property type="match status" value="1"/>
</dbReference>